<dbReference type="InterPro" id="IPR011335">
    <property type="entry name" value="Restrct_endonuc-II-like"/>
</dbReference>
<dbReference type="Gene3D" id="3.90.1570.10">
    <property type="entry name" value="tt1808, chain A"/>
    <property type="match status" value="1"/>
</dbReference>
<dbReference type="EMBL" id="CZDF01000188">
    <property type="protein sequence ID" value="CUR36046.1"/>
    <property type="molecule type" value="Genomic_DNA"/>
</dbReference>
<protein>
    <recommendedName>
        <fullName evidence="1">Putative restriction endonuclease domain-containing protein</fullName>
    </recommendedName>
</protein>
<evidence type="ECO:0000259" key="1">
    <source>
        <dbReference type="Pfam" id="PF05685"/>
    </source>
</evidence>
<dbReference type="RefSeq" id="WP_245824147.1">
    <property type="nucleotide sequence ID" value="NZ_LN889764.1"/>
</dbReference>
<dbReference type="AlphaFoldDB" id="A0A1J1LV03"/>
<feature type="domain" description="Putative restriction endonuclease" evidence="1">
    <location>
        <begin position="12"/>
        <end position="183"/>
    </location>
</feature>
<dbReference type="STRING" id="671072.PL921480156"/>
<organism evidence="2 3">
    <name type="scientific">Planktothrix tepida PCC 9214</name>
    <dbReference type="NCBI Taxonomy" id="671072"/>
    <lineage>
        <taxon>Bacteria</taxon>
        <taxon>Bacillati</taxon>
        <taxon>Cyanobacteriota</taxon>
        <taxon>Cyanophyceae</taxon>
        <taxon>Oscillatoriophycideae</taxon>
        <taxon>Oscillatoriales</taxon>
        <taxon>Microcoleaceae</taxon>
        <taxon>Planktothrix</taxon>
    </lineage>
</organism>
<dbReference type="Proteomes" id="UP000184315">
    <property type="component" value="Unassembled WGS sequence"/>
</dbReference>
<evidence type="ECO:0000313" key="3">
    <source>
        <dbReference type="Proteomes" id="UP000184315"/>
    </source>
</evidence>
<dbReference type="Pfam" id="PF05685">
    <property type="entry name" value="Uma2"/>
    <property type="match status" value="1"/>
</dbReference>
<gene>
    <name evidence="2" type="ORF">PL921480156</name>
</gene>
<dbReference type="PANTHER" id="PTHR34107">
    <property type="entry name" value="SLL0198 PROTEIN-RELATED"/>
    <property type="match status" value="1"/>
</dbReference>
<name>A0A1J1LV03_9CYAN</name>
<evidence type="ECO:0000313" key="2">
    <source>
        <dbReference type="EMBL" id="CUR36046.1"/>
    </source>
</evidence>
<sequence length="190" mass="21783">MMVQTAPKTYSFDDYLNYRDDSDFKYELFNGKLIQMPPASGLHAEILRLIYDILKAEIQRLQLDRVVQPGTVGVRTGIRKSRIPDILVMTETQRQLLRTLPSAILEEPPVLVVEIVSPNNPEDDYRYKRSEYAALGIPEYWIIDTQELKISILTLASGFYDIVEYRGEDIINSASFPELQLTAEQILNAL</sequence>
<dbReference type="InterPro" id="IPR012296">
    <property type="entry name" value="Nuclease_put_TT1808"/>
</dbReference>
<reference evidence="3" key="1">
    <citation type="submission" date="2015-10" db="EMBL/GenBank/DDBJ databases">
        <authorList>
            <person name="Regsiter A."/>
            <person name="william w."/>
        </authorList>
    </citation>
    <scope>NUCLEOTIDE SEQUENCE [LARGE SCALE GENOMIC DNA]</scope>
</reference>
<accession>A0A1J1LV03</accession>
<proteinExistence type="predicted"/>
<dbReference type="SUPFAM" id="SSF52980">
    <property type="entry name" value="Restriction endonuclease-like"/>
    <property type="match status" value="1"/>
</dbReference>
<dbReference type="CDD" id="cd06260">
    <property type="entry name" value="DUF820-like"/>
    <property type="match status" value="1"/>
</dbReference>
<keyword evidence="3" id="KW-1185">Reference proteome</keyword>
<dbReference type="InterPro" id="IPR008538">
    <property type="entry name" value="Uma2"/>
</dbReference>
<dbReference type="PANTHER" id="PTHR34107:SF2">
    <property type="entry name" value="SLL0888 PROTEIN"/>
    <property type="match status" value="1"/>
</dbReference>